<comment type="caution">
    <text evidence="1">The sequence shown here is derived from an EMBL/GenBank/DDBJ whole genome shotgun (WGS) entry which is preliminary data.</text>
</comment>
<reference evidence="1" key="2">
    <citation type="submission" date="2022-09" db="EMBL/GenBank/DDBJ databases">
        <title>Rouxiella aceris sp. nov., isolated from tree sap and emended description of the genus Rhouxiella.</title>
        <authorList>
            <person name="Kim I.S."/>
        </authorList>
    </citation>
    <scope>NUCLEOTIDE SEQUENCE</scope>
    <source>
        <strain evidence="1">SAP-2</strain>
    </source>
</reference>
<organism evidence="1 2">
    <name type="scientific">Rouxiella silvae</name>
    <dbReference type="NCBI Taxonomy" id="1646373"/>
    <lineage>
        <taxon>Bacteria</taxon>
        <taxon>Pseudomonadati</taxon>
        <taxon>Pseudomonadota</taxon>
        <taxon>Gammaproteobacteria</taxon>
        <taxon>Enterobacterales</taxon>
        <taxon>Yersiniaceae</taxon>
        <taxon>Rouxiella</taxon>
    </lineage>
</organism>
<sequence>MELSIPVAVAVAVAVAVIALTITHSGVSKQHPSGKKLLSAAVPDVLLIFYKLKKAGRFAAAFTAYAHRSDDDWEYLYEDSRFKANPCI</sequence>
<dbReference type="Proteomes" id="UP000705283">
    <property type="component" value="Unassembled WGS sequence"/>
</dbReference>
<protein>
    <submittedName>
        <fullName evidence="1">Uncharacterized protein</fullName>
    </submittedName>
</protein>
<dbReference type="EMBL" id="JADMKS010000006">
    <property type="protein sequence ID" value="MBF6638237.1"/>
    <property type="molecule type" value="Genomic_DNA"/>
</dbReference>
<accession>A0AA40X4U6</accession>
<proteinExistence type="predicted"/>
<dbReference type="AlphaFoldDB" id="A0AA40X4U6"/>
<reference evidence="1" key="1">
    <citation type="submission" date="2020-11" db="EMBL/GenBank/DDBJ databases">
        <authorList>
            <person name="Lee S.D."/>
        </authorList>
    </citation>
    <scope>NUCLEOTIDE SEQUENCE</scope>
    <source>
        <strain evidence="1">SAP-2</strain>
    </source>
</reference>
<evidence type="ECO:0000313" key="1">
    <source>
        <dbReference type="EMBL" id="MBF6638237.1"/>
    </source>
</evidence>
<name>A0AA40X4U6_9GAMM</name>
<gene>
    <name evidence="1" type="ORF">ITX54_16350</name>
</gene>
<dbReference type="RefSeq" id="WP_194978400.1">
    <property type="nucleotide sequence ID" value="NZ_JADMKS010000006.1"/>
</dbReference>
<evidence type="ECO:0000313" key="2">
    <source>
        <dbReference type="Proteomes" id="UP000705283"/>
    </source>
</evidence>